<dbReference type="OrthoDB" id="2084556at2"/>
<name>A0A1G9YR60_9BACI</name>
<protein>
    <submittedName>
        <fullName evidence="1">Uncharacterized protein</fullName>
    </submittedName>
</protein>
<gene>
    <name evidence="1" type="ORF">SAMN05216244_0033</name>
</gene>
<dbReference type="Pfam" id="PF10955">
    <property type="entry name" value="Fin"/>
    <property type="match status" value="1"/>
</dbReference>
<dbReference type="EMBL" id="FNHF01000010">
    <property type="protein sequence ID" value="SDN10963.1"/>
    <property type="molecule type" value="Genomic_DNA"/>
</dbReference>
<dbReference type="Proteomes" id="UP000182347">
    <property type="component" value="Unassembled WGS sequence"/>
</dbReference>
<dbReference type="InterPro" id="IPR020115">
    <property type="entry name" value="Fin"/>
</dbReference>
<sequence>MSLVYQCKHCGNEVGKLNQQVLDEQQLGFHTLSQDEKREMIQYQANGDVHIQTICENCQASLEQHPHYHELDHFLQ</sequence>
<organism evidence="1 2">
    <name type="scientific">Sediminibacillus halophilus</name>
    <dbReference type="NCBI Taxonomy" id="482461"/>
    <lineage>
        <taxon>Bacteria</taxon>
        <taxon>Bacillati</taxon>
        <taxon>Bacillota</taxon>
        <taxon>Bacilli</taxon>
        <taxon>Bacillales</taxon>
        <taxon>Bacillaceae</taxon>
        <taxon>Sediminibacillus</taxon>
    </lineage>
</organism>
<proteinExistence type="predicted"/>
<evidence type="ECO:0000313" key="1">
    <source>
        <dbReference type="EMBL" id="SDN10963.1"/>
    </source>
</evidence>
<dbReference type="STRING" id="482461.SAMN05216244_0033"/>
<evidence type="ECO:0000313" key="2">
    <source>
        <dbReference type="Proteomes" id="UP000182347"/>
    </source>
</evidence>
<reference evidence="2" key="1">
    <citation type="submission" date="2016-10" db="EMBL/GenBank/DDBJ databases">
        <authorList>
            <person name="Varghese N."/>
            <person name="Submissions S."/>
        </authorList>
    </citation>
    <scope>NUCLEOTIDE SEQUENCE [LARGE SCALE GENOMIC DNA]</scope>
    <source>
        <strain evidence="2">CGMCC 1.6199</strain>
    </source>
</reference>
<dbReference type="RefSeq" id="WP_074601186.1">
    <property type="nucleotide sequence ID" value="NZ_FNHF01000010.1"/>
</dbReference>
<keyword evidence="2" id="KW-1185">Reference proteome</keyword>
<dbReference type="AlphaFoldDB" id="A0A1G9YR60"/>
<dbReference type="GO" id="GO:0010468">
    <property type="term" value="P:regulation of gene expression"/>
    <property type="evidence" value="ECO:0007669"/>
    <property type="project" value="InterPro"/>
</dbReference>
<accession>A0A1G9YR60</accession>